<gene>
    <name evidence="10" type="ORF">GBAR_LOCUS9911</name>
</gene>
<dbReference type="InterPro" id="IPR045087">
    <property type="entry name" value="Cu-oxidase_fam"/>
</dbReference>
<sequence length="789" mass="88696">MMLKHALVIPAILSLLVLTTAAIKVPCRVGQTSCECPTTASECEFDLTINYLQTFASYSVRDDGTIDPQDGYIYNINSTGQVVPLADPCPGPQCSPPQTVDGRSFRTFFAVNGITPGPSLIVTHRQTVIVNLHNKHPTESITIHWHGQLQYNTPWMDGIPYISQCPIQPEDTFRYISKADPSGTFWYHGHVGASRADGLYGALIIREIDNNDADYRDFPEQHTLLLTDWWNQPYSDLFTLQHTVLETYYPLIVGELPQPGDKYEITGSYDQAEAGPVPYFSGLVNGKGYQKEVPLERTVLSNFTVVPGEKYRFRAIGTQSIFPLRLSIDSHNLTLIAADGFLIQPIPNLDYIIIHAAERYDFVVEANQDSTRNYWIRAETLEINTTSNTQAPYANFNHQALAVLHYQDAPAPVGPELRNIPHNPPDCVTNGCIATNCPFQSFHESYNIACLHPAQNFRLLNPTPDDVLPDAEPDEGQEYFFNFGYEGETDLPANINGRLFQSPTFSLATQRSEISEDTLDLCPTADYSCFDGCQCTHMMELPFGKTVRFVLTSIGTQTHPIHLHGHSFWVVESGYGYYNSQTGFIEKSTNALSCLKDQSDFNNTDAQPCTTIRWRDGYRPKISLNSTTPRMDTILVPAGGYVVIQFRSDNPGYWFFHCHIQEHLLEGMAMIVAIDPSRQNPPPGGMRTCGDFHWTLDEFQEKLEFNPADPQSMEEDKEPEYCQCLRQAELIAVILCSIVGFIALVVLPMTCCVVLCCLHCRRQGKDKFEMSSSTIQEQEGTRYSPLREK</sequence>
<feature type="signal peptide" evidence="6">
    <location>
        <begin position="1"/>
        <end position="22"/>
    </location>
</feature>
<evidence type="ECO:0000259" key="8">
    <source>
        <dbReference type="Pfam" id="PF07731"/>
    </source>
</evidence>
<keyword evidence="5" id="KW-0812">Transmembrane</keyword>
<dbReference type="Pfam" id="PF00394">
    <property type="entry name" value="Cu-oxidase"/>
    <property type="match status" value="1"/>
</dbReference>
<evidence type="ECO:0000313" key="11">
    <source>
        <dbReference type="Proteomes" id="UP001174909"/>
    </source>
</evidence>
<dbReference type="GO" id="GO:0016491">
    <property type="term" value="F:oxidoreductase activity"/>
    <property type="evidence" value="ECO:0007669"/>
    <property type="project" value="UniProtKB-KW"/>
</dbReference>
<protein>
    <submittedName>
        <fullName evidence="10">L-ascorbate oxidase</fullName>
    </submittedName>
</protein>
<dbReference type="FunFam" id="2.60.40.420:FF:000045">
    <property type="entry name" value="Laccase 2"/>
    <property type="match status" value="1"/>
</dbReference>
<dbReference type="InterPro" id="IPR008972">
    <property type="entry name" value="Cupredoxin"/>
</dbReference>
<reference evidence="10" key="1">
    <citation type="submission" date="2023-03" db="EMBL/GenBank/DDBJ databases">
        <authorList>
            <person name="Steffen K."/>
            <person name="Cardenas P."/>
        </authorList>
    </citation>
    <scope>NUCLEOTIDE SEQUENCE</scope>
</reference>
<evidence type="ECO:0000256" key="1">
    <source>
        <dbReference type="ARBA" id="ARBA00010609"/>
    </source>
</evidence>
<evidence type="ECO:0000256" key="5">
    <source>
        <dbReference type="SAM" id="Phobius"/>
    </source>
</evidence>
<keyword evidence="5" id="KW-0472">Membrane</keyword>
<dbReference type="AlphaFoldDB" id="A0AA35RTM6"/>
<keyword evidence="2" id="KW-0479">Metal-binding</keyword>
<feature type="chain" id="PRO_5041406372" evidence="6">
    <location>
        <begin position="23"/>
        <end position="789"/>
    </location>
</feature>
<evidence type="ECO:0000256" key="4">
    <source>
        <dbReference type="ARBA" id="ARBA00023008"/>
    </source>
</evidence>
<dbReference type="CDD" id="cd13858">
    <property type="entry name" value="CuRO_1_tcLCC2_insect_like"/>
    <property type="match status" value="1"/>
</dbReference>
<feature type="domain" description="Plastocyanin-like" evidence="9">
    <location>
        <begin position="100"/>
        <end position="207"/>
    </location>
</feature>
<dbReference type="PROSITE" id="PS00079">
    <property type="entry name" value="MULTICOPPER_OXIDASE1"/>
    <property type="match status" value="1"/>
</dbReference>
<evidence type="ECO:0000256" key="6">
    <source>
        <dbReference type="SAM" id="SignalP"/>
    </source>
</evidence>
<keyword evidence="3" id="KW-0560">Oxidoreductase</keyword>
<feature type="domain" description="Plastocyanin-like" evidence="7">
    <location>
        <begin position="221"/>
        <end position="408"/>
    </location>
</feature>
<dbReference type="PANTHER" id="PTHR11709:SF394">
    <property type="entry name" value="FI03373P-RELATED"/>
    <property type="match status" value="1"/>
</dbReference>
<dbReference type="GO" id="GO:0006826">
    <property type="term" value="P:iron ion transport"/>
    <property type="evidence" value="ECO:0007669"/>
    <property type="project" value="TreeGrafter"/>
</dbReference>
<dbReference type="Pfam" id="PF07732">
    <property type="entry name" value="Cu-oxidase_3"/>
    <property type="match status" value="1"/>
</dbReference>
<dbReference type="Gene3D" id="2.60.40.420">
    <property type="entry name" value="Cupredoxins - blue copper proteins"/>
    <property type="match status" value="3"/>
</dbReference>
<comment type="similarity">
    <text evidence="1">Belongs to the multicopper oxidase family.</text>
</comment>
<dbReference type="PANTHER" id="PTHR11709">
    <property type="entry name" value="MULTI-COPPER OXIDASE"/>
    <property type="match status" value="1"/>
</dbReference>
<dbReference type="PROSITE" id="PS00080">
    <property type="entry name" value="MULTICOPPER_OXIDASE2"/>
    <property type="match status" value="1"/>
</dbReference>
<dbReference type="GO" id="GO:0005507">
    <property type="term" value="F:copper ion binding"/>
    <property type="evidence" value="ECO:0007669"/>
    <property type="project" value="InterPro"/>
</dbReference>
<dbReference type="Proteomes" id="UP001174909">
    <property type="component" value="Unassembled WGS sequence"/>
</dbReference>
<dbReference type="InterPro" id="IPR002355">
    <property type="entry name" value="Cu_oxidase_Cu_BS"/>
</dbReference>
<accession>A0AA35RTM6</accession>
<feature type="domain" description="Plastocyanin-like" evidence="8">
    <location>
        <begin position="531"/>
        <end position="676"/>
    </location>
</feature>
<dbReference type="SUPFAM" id="SSF49503">
    <property type="entry name" value="Cupredoxins"/>
    <property type="match status" value="3"/>
</dbReference>
<evidence type="ECO:0000259" key="7">
    <source>
        <dbReference type="Pfam" id="PF00394"/>
    </source>
</evidence>
<dbReference type="GO" id="GO:0005886">
    <property type="term" value="C:plasma membrane"/>
    <property type="evidence" value="ECO:0007669"/>
    <property type="project" value="TreeGrafter"/>
</dbReference>
<keyword evidence="4" id="KW-0186">Copper</keyword>
<name>A0AA35RTM6_GEOBA</name>
<organism evidence="10 11">
    <name type="scientific">Geodia barretti</name>
    <name type="common">Barrett's horny sponge</name>
    <dbReference type="NCBI Taxonomy" id="519541"/>
    <lineage>
        <taxon>Eukaryota</taxon>
        <taxon>Metazoa</taxon>
        <taxon>Porifera</taxon>
        <taxon>Demospongiae</taxon>
        <taxon>Heteroscleromorpha</taxon>
        <taxon>Tetractinellida</taxon>
        <taxon>Astrophorina</taxon>
        <taxon>Geodiidae</taxon>
        <taxon>Geodia</taxon>
    </lineage>
</organism>
<proteinExistence type="inferred from homology"/>
<dbReference type="InterPro" id="IPR033138">
    <property type="entry name" value="Cu_oxidase_CS"/>
</dbReference>
<dbReference type="Pfam" id="PF07731">
    <property type="entry name" value="Cu-oxidase_2"/>
    <property type="match status" value="1"/>
</dbReference>
<evidence type="ECO:0000313" key="10">
    <source>
        <dbReference type="EMBL" id="CAI8016116.1"/>
    </source>
</evidence>
<dbReference type="EMBL" id="CASHTH010001495">
    <property type="protein sequence ID" value="CAI8016116.1"/>
    <property type="molecule type" value="Genomic_DNA"/>
</dbReference>
<evidence type="ECO:0000256" key="2">
    <source>
        <dbReference type="ARBA" id="ARBA00022723"/>
    </source>
</evidence>
<dbReference type="InterPro" id="IPR001117">
    <property type="entry name" value="Cu-oxidase_2nd"/>
</dbReference>
<comment type="caution">
    <text evidence="10">The sequence shown here is derived from an EMBL/GenBank/DDBJ whole genome shotgun (WGS) entry which is preliminary data.</text>
</comment>
<dbReference type="CDD" id="cd13905">
    <property type="entry name" value="CuRO_3_tcLLC2_insect_like"/>
    <property type="match status" value="1"/>
</dbReference>
<dbReference type="InterPro" id="IPR011707">
    <property type="entry name" value="Cu-oxidase-like_N"/>
</dbReference>
<dbReference type="CDD" id="cd13884">
    <property type="entry name" value="CuRO_2_tcLCC_insect_like"/>
    <property type="match status" value="1"/>
</dbReference>
<keyword evidence="6" id="KW-0732">Signal</keyword>
<keyword evidence="11" id="KW-1185">Reference proteome</keyword>
<keyword evidence="5" id="KW-1133">Transmembrane helix</keyword>
<feature type="transmembrane region" description="Helical" evidence="5">
    <location>
        <begin position="730"/>
        <end position="758"/>
    </location>
</feature>
<evidence type="ECO:0000256" key="3">
    <source>
        <dbReference type="ARBA" id="ARBA00023002"/>
    </source>
</evidence>
<dbReference type="InterPro" id="IPR011706">
    <property type="entry name" value="Cu-oxidase_C"/>
</dbReference>
<evidence type="ECO:0000259" key="9">
    <source>
        <dbReference type="Pfam" id="PF07732"/>
    </source>
</evidence>